<accession>A0A1U8KP99</accession>
<feature type="compositionally biased region" description="Basic residues" evidence="1">
    <location>
        <begin position="194"/>
        <end position="206"/>
    </location>
</feature>
<feature type="compositionally biased region" description="Basic and acidic residues" evidence="1">
    <location>
        <begin position="173"/>
        <end position="184"/>
    </location>
</feature>
<dbReference type="PaxDb" id="3635-A0A1U8KP99"/>
<proteinExistence type="predicted"/>
<evidence type="ECO:0000313" key="2">
    <source>
        <dbReference type="Proteomes" id="UP000818029"/>
    </source>
</evidence>
<sequence>MISTKSTYGNYIWIGRDSGPTTSKCGKIEQRQRQLRNQRERRGPLNPRQKDDDAGSSTRLRHSSSPSSMAIQSPSPTRAPTQSPDPAVQPTIPTLQPFQMMPGWSQWPDSAPFPVMPSGPPMYRPTEYEGSQEEPSGSSYFYQSPPPNLNPRRRNYNRHRKLDKGRIQRITIDGRHVVDHRPKSDNQIPYRKNQNPHRRNNNRRRNLEKGGIQSVTIDGRHVALNLPGTDIDCRI</sequence>
<feature type="region of interest" description="Disordered" evidence="1">
    <location>
        <begin position="1"/>
        <end position="155"/>
    </location>
</feature>
<feature type="compositionally biased region" description="Pro residues" evidence="1">
    <location>
        <begin position="114"/>
        <end position="123"/>
    </location>
</feature>
<evidence type="ECO:0000256" key="1">
    <source>
        <dbReference type="SAM" id="MobiDB-lite"/>
    </source>
</evidence>
<dbReference type="KEGG" id="ghi:107919334"/>
<organism evidence="2 3">
    <name type="scientific">Gossypium hirsutum</name>
    <name type="common">Upland cotton</name>
    <name type="synonym">Gossypium mexicanum</name>
    <dbReference type="NCBI Taxonomy" id="3635"/>
    <lineage>
        <taxon>Eukaryota</taxon>
        <taxon>Viridiplantae</taxon>
        <taxon>Streptophyta</taxon>
        <taxon>Embryophyta</taxon>
        <taxon>Tracheophyta</taxon>
        <taxon>Spermatophyta</taxon>
        <taxon>Magnoliopsida</taxon>
        <taxon>eudicotyledons</taxon>
        <taxon>Gunneridae</taxon>
        <taxon>Pentapetalae</taxon>
        <taxon>rosids</taxon>
        <taxon>malvids</taxon>
        <taxon>Malvales</taxon>
        <taxon>Malvaceae</taxon>
        <taxon>Malvoideae</taxon>
        <taxon>Gossypium</taxon>
    </lineage>
</organism>
<reference evidence="2" key="1">
    <citation type="journal article" date="2020" name="Nat. Genet.">
        <title>Genomic diversifications of five Gossypium allopolyploid species and their impact on cotton improvement.</title>
        <authorList>
            <person name="Chen Z.J."/>
            <person name="Sreedasyam A."/>
            <person name="Ando A."/>
            <person name="Song Q."/>
            <person name="De Santiago L.M."/>
            <person name="Hulse-Kemp A.M."/>
            <person name="Ding M."/>
            <person name="Ye W."/>
            <person name="Kirkbride R.C."/>
            <person name="Jenkins J."/>
            <person name="Plott C."/>
            <person name="Lovell J."/>
            <person name="Lin Y.M."/>
            <person name="Vaughn R."/>
            <person name="Liu B."/>
            <person name="Simpson S."/>
            <person name="Scheffler B.E."/>
            <person name="Wen L."/>
            <person name="Saski C.A."/>
            <person name="Grover C.E."/>
            <person name="Hu G."/>
            <person name="Conover J.L."/>
            <person name="Carlson J.W."/>
            <person name="Shu S."/>
            <person name="Boston L.B."/>
            <person name="Williams M."/>
            <person name="Peterson D.G."/>
            <person name="McGee K."/>
            <person name="Jones D.C."/>
            <person name="Wendel J.F."/>
            <person name="Stelly D.M."/>
            <person name="Grimwood J."/>
            <person name="Schmutz J."/>
        </authorList>
    </citation>
    <scope>NUCLEOTIDE SEQUENCE [LARGE SCALE GENOMIC DNA]</scope>
    <source>
        <strain evidence="2">cv. TM-1</strain>
    </source>
</reference>
<name>A0A1U8KP99_GOSHI</name>
<keyword evidence="2" id="KW-1185">Reference proteome</keyword>
<dbReference type="Proteomes" id="UP000818029">
    <property type="component" value="Chromosome D13"/>
</dbReference>
<feature type="compositionally biased region" description="Polar residues" evidence="1">
    <location>
        <begin position="133"/>
        <end position="142"/>
    </location>
</feature>
<dbReference type="AlphaFoldDB" id="A0A1U8KP99"/>
<protein>
    <submittedName>
        <fullName evidence="3">Uncharacterized protein</fullName>
    </submittedName>
</protein>
<gene>
    <name evidence="3" type="primary">LOC107919334</name>
</gene>
<dbReference type="RefSeq" id="XP_016704301.1">
    <property type="nucleotide sequence ID" value="XM_016848812.1"/>
</dbReference>
<feature type="compositionally biased region" description="Basic and acidic residues" evidence="1">
    <location>
        <begin position="26"/>
        <end position="53"/>
    </location>
</feature>
<feature type="compositionally biased region" description="Low complexity" evidence="1">
    <location>
        <begin position="63"/>
        <end position="76"/>
    </location>
</feature>
<evidence type="ECO:0000313" key="3">
    <source>
        <dbReference type="RefSeq" id="XP_016704301.1"/>
    </source>
</evidence>
<dbReference type="GeneID" id="107919334"/>
<reference evidence="3" key="2">
    <citation type="submission" date="2025-08" db="UniProtKB">
        <authorList>
            <consortium name="RefSeq"/>
        </authorList>
    </citation>
    <scope>IDENTIFICATION</scope>
</reference>
<feature type="region of interest" description="Disordered" evidence="1">
    <location>
        <begin position="173"/>
        <end position="210"/>
    </location>
</feature>